<gene>
    <name evidence="1" type="ORF">LR48_Vigan08g173700</name>
</gene>
<dbReference type="Pfam" id="PF03087">
    <property type="entry name" value="BPS1"/>
    <property type="match status" value="1"/>
</dbReference>
<dbReference type="GO" id="GO:0048367">
    <property type="term" value="P:shoot system development"/>
    <property type="evidence" value="ECO:0007669"/>
    <property type="project" value="InterPro"/>
</dbReference>
<dbReference type="PANTHER" id="PTHR33070:SF129">
    <property type="entry name" value="DUF241 DOMAIN PROTEIN"/>
    <property type="match status" value="1"/>
</dbReference>
<reference evidence="2" key="1">
    <citation type="journal article" date="2015" name="Proc. Natl. Acad. Sci. U.S.A.">
        <title>Genome sequencing of adzuki bean (Vigna angularis) provides insight into high starch and low fat accumulation and domestication.</title>
        <authorList>
            <person name="Yang K."/>
            <person name="Tian Z."/>
            <person name="Chen C."/>
            <person name="Luo L."/>
            <person name="Zhao B."/>
            <person name="Wang Z."/>
            <person name="Yu L."/>
            <person name="Li Y."/>
            <person name="Sun Y."/>
            <person name="Li W."/>
            <person name="Chen Y."/>
            <person name="Li Y."/>
            <person name="Zhang Y."/>
            <person name="Ai D."/>
            <person name="Zhao J."/>
            <person name="Shang C."/>
            <person name="Ma Y."/>
            <person name="Wu B."/>
            <person name="Wang M."/>
            <person name="Gao L."/>
            <person name="Sun D."/>
            <person name="Zhang P."/>
            <person name="Guo F."/>
            <person name="Wang W."/>
            <person name="Li Y."/>
            <person name="Wang J."/>
            <person name="Varshney R.K."/>
            <person name="Wang J."/>
            <person name="Ling H.Q."/>
            <person name="Wan P."/>
        </authorList>
    </citation>
    <scope>NUCLEOTIDE SEQUENCE</scope>
    <source>
        <strain evidence="2">cv. Jingnong 6</strain>
    </source>
</reference>
<dbReference type="Gramene" id="KOM50910">
    <property type="protein sequence ID" value="KOM50910"/>
    <property type="gene ID" value="LR48_Vigan08g173700"/>
</dbReference>
<dbReference type="OrthoDB" id="1408229at2759"/>
<name>A0A0L9V756_PHAAN</name>
<dbReference type="GO" id="GO:0048364">
    <property type="term" value="P:root development"/>
    <property type="evidence" value="ECO:0007669"/>
    <property type="project" value="InterPro"/>
</dbReference>
<dbReference type="PANTHER" id="PTHR33070">
    <property type="entry name" value="OS06G0725500 PROTEIN"/>
    <property type="match status" value="1"/>
</dbReference>
<dbReference type="KEGG" id="var:108339463"/>
<protein>
    <submittedName>
        <fullName evidence="1">Uncharacterized protein</fullName>
    </submittedName>
</protein>
<dbReference type="STRING" id="3914.A0A0L9V756"/>
<evidence type="ECO:0000313" key="1">
    <source>
        <dbReference type="EMBL" id="KOM50910.1"/>
    </source>
</evidence>
<dbReference type="InterPro" id="IPR004320">
    <property type="entry name" value="BPS1_pln"/>
</dbReference>
<sequence>MAVIEKRTQNSLHLRSNSLPSAAHPFVSQFEEHLRRLRGSEATSSLSSSSVSHKLNEMLDLQDYTDKLLQLTTEQQVLARECNEKWGDDLLEGSLRLLDICAAAKDCLQQSKQSMCDLMSVMRRKKGNETGFAVESVKYLAVRKKIKKQIRKALLNLKHKDNNTSPMLSFLDEAEAITISSLESLLLFISAPKEHSRWSAISKLVRPKRVICDSQESTINEFEKVDAALQSLISHKPSSTENFQSHMENLELCIQDLEIGVDHLSRKLIRNRVSLLNIFNH</sequence>
<organism evidence="1 2">
    <name type="scientific">Phaseolus angularis</name>
    <name type="common">Azuki bean</name>
    <name type="synonym">Vigna angularis</name>
    <dbReference type="NCBI Taxonomy" id="3914"/>
    <lineage>
        <taxon>Eukaryota</taxon>
        <taxon>Viridiplantae</taxon>
        <taxon>Streptophyta</taxon>
        <taxon>Embryophyta</taxon>
        <taxon>Tracheophyta</taxon>
        <taxon>Spermatophyta</taxon>
        <taxon>Magnoliopsida</taxon>
        <taxon>eudicotyledons</taxon>
        <taxon>Gunneridae</taxon>
        <taxon>Pentapetalae</taxon>
        <taxon>rosids</taxon>
        <taxon>fabids</taxon>
        <taxon>Fabales</taxon>
        <taxon>Fabaceae</taxon>
        <taxon>Papilionoideae</taxon>
        <taxon>50 kb inversion clade</taxon>
        <taxon>NPAAA clade</taxon>
        <taxon>indigoferoid/millettioid clade</taxon>
        <taxon>Phaseoleae</taxon>
        <taxon>Vigna</taxon>
    </lineage>
</organism>
<dbReference type="EMBL" id="CM003378">
    <property type="protein sequence ID" value="KOM50910.1"/>
    <property type="molecule type" value="Genomic_DNA"/>
</dbReference>
<proteinExistence type="predicted"/>
<dbReference type="AlphaFoldDB" id="A0A0L9V756"/>
<dbReference type="Proteomes" id="UP000053144">
    <property type="component" value="Chromosome 8"/>
</dbReference>
<accession>A0A0L9V756</accession>
<evidence type="ECO:0000313" key="2">
    <source>
        <dbReference type="Proteomes" id="UP000053144"/>
    </source>
</evidence>
<dbReference type="OMA" id="ENFQSHM"/>